<evidence type="ECO:0000313" key="2">
    <source>
        <dbReference type="Proteomes" id="UP000324255"/>
    </source>
</evidence>
<protein>
    <recommendedName>
        <fullName evidence="3">Phage antitermination protein Q</fullName>
    </recommendedName>
</protein>
<accession>A0AB34CD63</accession>
<sequence length="131" mass="14654">MNRRDLDQLLELWARWAIAGYSYGYGSSFASILEMMMVTHCQFSGGGGAPNDAVETSVEGAVALLKIQDELSAGVLRVEYGVKRFRSNPQTQLGKSAAMGIPLIRYRRKLEKARRFVAEYLAKRLGILCEY</sequence>
<name>A0AB34CD63_9GAMM</name>
<reference evidence="1 2" key="1">
    <citation type="submission" date="2019-09" db="EMBL/GenBank/DDBJ databases">
        <title>Genomic diversity of phyloplane-associated Pantoea species in Pakistan cotton crop.</title>
        <authorList>
            <person name="Tufail M.R."/>
            <person name="Cook D.R."/>
        </authorList>
    </citation>
    <scope>NUCLEOTIDE SEQUENCE [LARGE SCALE GENOMIC DNA]</scope>
    <source>
        <strain evidence="1 2">B_8</strain>
    </source>
</reference>
<dbReference type="AlphaFoldDB" id="A0AB34CD63"/>
<dbReference type="RefSeq" id="WP_150015721.1">
    <property type="nucleotide sequence ID" value="NZ_VWVM01000027.1"/>
</dbReference>
<organism evidence="1 2">
    <name type="scientific">Candidatus Pantoea gossypiicola</name>
    <dbReference type="NCBI Taxonomy" id="2608008"/>
    <lineage>
        <taxon>Bacteria</taxon>
        <taxon>Pseudomonadati</taxon>
        <taxon>Pseudomonadota</taxon>
        <taxon>Gammaproteobacteria</taxon>
        <taxon>Enterobacterales</taxon>
        <taxon>Erwiniaceae</taxon>
        <taxon>Pantoea</taxon>
    </lineage>
</organism>
<keyword evidence="2" id="KW-1185">Reference proteome</keyword>
<evidence type="ECO:0008006" key="3">
    <source>
        <dbReference type="Google" id="ProtNLM"/>
    </source>
</evidence>
<comment type="caution">
    <text evidence="1">The sequence shown here is derived from an EMBL/GenBank/DDBJ whole genome shotgun (WGS) entry which is preliminary data.</text>
</comment>
<gene>
    <name evidence="1" type="ORF">F3I20_22080</name>
</gene>
<evidence type="ECO:0000313" key="1">
    <source>
        <dbReference type="EMBL" id="KAA6118696.1"/>
    </source>
</evidence>
<dbReference type="Proteomes" id="UP000324255">
    <property type="component" value="Unassembled WGS sequence"/>
</dbReference>
<proteinExistence type="predicted"/>
<dbReference type="EMBL" id="VWVM01000027">
    <property type="protein sequence ID" value="KAA6118696.1"/>
    <property type="molecule type" value="Genomic_DNA"/>
</dbReference>